<sequence>GLMGGAMAALFSQIVIVQRFGVEPRLLMRIAPVLIVAGHGLIWTLPHLAPVIFGMVLAGFGAGLAVPGFNAAASLAVRPDEQGAAIGLTGAAGASGFIIAPLLGVGLYSIAPQIPYIGTTLLGAALWVFAMTSRAVGNASPSRIAGASHGE</sequence>
<dbReference type="InterPro" id="IPR020846">
    <property type="entry name" value="MFS_dom"/>
</dbReference>
<feature type="transmembrane region" description="Helical" evidence="1">
    <location>
        <begin position="51"/>
        <end position="73"/>
    </location>
</feature>
<gene>
    <name evidence="3" type="ORF">MNBD_ALPHA05-2368</name>
</gene>
<feature type="transmembrane region" description="Helical" evidence="1">
    <location>
        <begin position="114"/>
        <end position="133"/>
    </location>
</feature>
<feature type="transmembrane region" description="Helical" evidence="1">
    <location>
        <begin position="26"/>
        <end position="45"/>
    </location>
</feature>
<keyword evidence="1" id="KW-0472">Membrane</keyword>
<dbReference type="Gene3D" id="1.20.1250.20">
    <property type="entry name" value="MFS general substrate transporter like domains"/>
    <property type="match status" value="1"/>
</dbReference>
<dbReference type="PANTHER" id="PTHR23546:SF1">
    <property type="entry name" value="MEMBRANE PROTEIN"/>
    <property type="match status" value="1"/>
</dbReference>
<dbReference type="PANTHER" id="PTHR23546">
    <property type="entry name" value="TRANSPORT PROTEIN"/>
    <property type="match status" value="1"/>
</dbReference>
<dbReference type="PROSITE" id="PS50850">
    <property type="entry name" value="MFS"/>
    <property type="match status" value="1"/>
</dbReference>
<keyword evidence="1" id="KW-1133">Transmembrane helix</keyword>
<dbReference type="InterPro" id="IPR036259">
    <property type="entry name" value="MFS_trans_sf"/>
</dbReference>
<dbReference type="InterPro" id="IPR011701">
    <property type="entry name" value="MFS"/>
</dbReference>
<evidence type="ECO:0000313" key="3">
    <source>
        <dbReference type="EMBL" id="VAW03319.1"/>
    </source>
</evidence>
<evidence type="ECO:0000259" key="2">
    <source>
        <dbReference type="PROSITE" id="PS50850"/>
    </source>
</evidence>
<dbReference type="Pfam" id="PF07690">
    <property type="entry name" value="MFS_1"/>
    <property type="match status" value="1"/>
</dbReference>
<dbReference type="GO" id="GO:0022857">
    <property type="term" value="F:transmembrane transporter activity"/>
    <property type="evidence" value="ECO:0007669"/>
    <property type="project" value="InterPro"/>
</dbReference>
<dbReference type="SUPFAM" id="SSF103473">
    <property type="entry name" value="MFS general substrate transporter"/>
    <property type="match status" value="1"/>
</dbReference>
<dbReference type="EMBL" id="UOEH01000390">
    <property type="protein sequence ID" value="VAW03319.1"/>
    <property type="molecule type" value="Genomic_DNA"/>
</dbReference>
<reference evidence="3" key="1">
    <citation type="submission" date="2018-06" db="EMBL/GenBank/DDBJ databases">
        <authorList>
            <person name="Zhirakovskaya E."/>
        </authorList>
    </citation>
    <scope>NUCLEOTIDE SEQUENCE</scope>
</reference>
<organism evidence="3">
    <name type="scientific">hydrothermal vent metagenome</name>
    <dbReference type="NCBI Taxonomy" id="652676"/>
    <lineage>
        <taxon>unclassified sequences</taxon>
        <taxon>metagenomes</taxon>
        <taxon>ecological metagenomes</taxon>
    </lineage>
</organism>
<accession>A0A3B0SS24</accession>
<evidence type="ECO:0000256" key="1">
    <source>
        <dbReference type="SAM" id="Phobius"/>
    </source>
</evidence>
<protein>
    <recommendedName>
        <fullName evidence="2">Major facilitator superfamily (MFS) profile domain-containing protein</fullName>
    </recommendedName>
</protein>
<proteinExistence type="predicted"/>
<feature type="domain" description="Major facilitator superfamily (MFS) profile" evidence="2">
    <location>
        <begin position="1"/>
        <end position="151"/>
    </location>
</feature>
<dbReference type="AlphaFoldDB" id="A0A3B0SS24"/>
<name>A0A3B0SS24_9ZZZZ</name>
<keyword evidence="1" id="KW-0812">Transmembrane</keyword>
<feature type="transmembrane region" description="Helical" evidence="1">
    <location>
        <begin position="85"/>
        <end position="108"/>
    </location>
</feature>
<feature type="non-terminal residue" evidence="3">
    <location>
        <position position="1"/>
    </location>
</feature>